<keyword evidence="5" id="KW-1185">Reference proteome</keyword>
<keyword evidence="1" id="KW-0472">Membrane</keyword>
<dbReference type="Proteomes" id="UP000835052">
    <property type="component" value="Unassembled WGS sequence"/>
</dbReference>
<dbReference type="GO" id="GO:0030177">
    <property type="term" value="P:positive regulation of Wnt signaling pathway"/>
    <property type="evidence" value="ECO:0007669"/>
    <property type="project" value="TreeGrafter"/>
</dbReference>
<keyword evidence="1" id="KW-0812">Transmembrane</keyword>
<gene>
    <name evidence="4" type="ORF">CAUJ_LOCUS3230</name>
</gene>
<feature type="transmembrane region" description="Helical" evidence="1">
    <location>
        <begin position="274"/>
        <end position="297"/>
    </location>
</feature>
<dbReference type="AlphaFoldDB" id="A0A8S1GW72"/>
<name>A0A8S1GW72_9PELO</name>
<dbReference type="PANTHER" id="PTHR13351">
    <property type="entry name" value="RENIN RECEPTOR"/>
    <property type="match status" value="1"/>
</dbReference>
<keyword evidence="2" id="KW-0732">Signal</keyword>
<protein>
    <recommendedName>
        <fullName evidence="3">Renin receptor-like C-terminal transmembrane spanning segment domain-containing protein</fullName>
    </recommendedName>
</protein>
<organism evidence="4 5">
    <name type="scientific">Caenorhabditis auriculariae</name>
    <dbReference type="NCBI Taxonomy" id="2777116"/>
    <lineage>
        <taxon>Eukaryota</taxon>
        <taxon>Metazoa</taxon>
        <taxon>Ecdysozoa</taxon>
        <taxon>Nematoda</taxon>
        <taxon>Chromadorea</taxon>
        <taxon>Rhabditida</taxon>
        <taxon>Rhabditina</taxon>
        <taxon>Rhabditomorpha</taxon>
        <taxon>Rhabditoidea</taxon>
        <taxon>Rhabditidae</taxon>
        <taxon>Peloderinae</taxon>
        <taxon>Caenorhabditis</taxon>
    </lineage>
</organism>
<comment type="caution">
    <text evidence="4">The sequence shown here is derived from an EMBL/GenBank/DDBJ whole genome shotgun (WGS) entry which is preliminary data.</text>
</comment>
<keyword evidence="1" id="KW-1133">Transmembrane helix</keyword>
<dbReference type="OrthoDB" id="7866065at2759"/>
<reference evidence="4" key="1">
    <citation type="submission" date="2020-10" db="EMBL/GenBank/DDBJ databases">
        <authorList>
            <person name="Kikuchi T."/>
        </authorList>
    </citation>
    <scope>NUCLEOTIDE SEQUENCE</scope>
    <source>
        <strain evidence="4">NKZ352</strain>
    </source>
</reference>
<dbReference type="Pfam" id="PF07850">
    <property type="entry name" value="Renin_r"/>
    <property type="match status" value="1"/>
</dbReference>
<evidence type="ECO:0000256" key="2">
    <source>
        <dbReference type="SAM" id="SignalP"/>
    </source>
</evidence>
<dbReference type="EMBL" id="CAJGYM010000006">
    <property type="protein sequence ID" value="CAD6187311.1"/>
    <property type="molecule type" value="Genomic_DNA"/>
</dbReference>
<feature type="domain" description="Renin receptor-like C-terminal transmembrane spanning segment" evidence="3">
    <location>
        <begin position="253"/>
        <end position="321"/>
    </location>
</feature>
<feature type="chain" id="PRO_5035824764" description="Renin receptor-like C-terminal transmembrane spanning segment domain-containing protein" evidence="2">
    <location>
        <begin position="17"/>
        <end position="321"/>
    </location>
</feature>
<dbReference type="InterPro" id="IPR012493">
    <property type="entry name" value="Renin_rcpt"/>
</dbReference>
<evidence type="ECO:0000259" key="3">
    <source>
        <dbReference type="Pfam" id="PF07850"/>
    </source>
</evidence>
<evidence type="ECO:0000313" key="4">
    <source>
        <dbReference type="EMBL" id="CAD6187311.1"/>
    </source>
</evidence>
<dbReference type="InterPro" id="IPR056780">
    <property type="entry name" value="Renin_r_C"/>
</dbReference>
<sequence length="321" mass="34430">MRVILALAALIATCSGSSLEILSAPTNVVFPSSASTLRSTQLSPLNAYLLGLSARPVEGFNVQTDLFSRPRALAIVRVNGVDALTNPAKSYQIDVDGFDNVGLEQDLSLVFGADRQVVQLNAGGITGSELAQKAQSASVDTSAIKTSLTQLRSELEAVLQLASAIKSQGAKLSNSADVYRVTIGGLATATGISKEDRQVALKDIQSAVEKLNEALVEAYGGQALVEVVAVSSFVVETEGHHIVKRAIEPVSDSDKRLKTYRERYMVYSVTYADYPAIFAIFFGLVVILVVALVYIVVGMMTMDPGKDSIIYRMTTTRMKRD</sequence>
<feature type="signal peptide" evidence="2">
    <location>
        <begin position="1"/>
        <end position="16"/>
    </location>
</feature>
<accession>A0A8S1GW72</accession>
<evidence type="ECO:0000313" key="5">
    <source>
        <dbReference type="Proteomes" id="UP000835052"/>
    </source>
</evidence>
<dbReference type="GO" id="GO:0038023">
    <property type="term" value="F:signaling receptor activity"/>
    <property type="evidence" value="ECO:0007669"/>
    <property type="project" value="InterPro"/>
</dbReference>
<evidence type="ECO:0000256" key="1">
    <source>
        <dbReference type="SAM" id="Phobius"/>
    </source>
</evidence>
<dbReference type="PANTHER" id="PTHR13351:SF1">
    <property type="entry name" value="RENIN RECEPTOR"/>
    <property type="match status" value="1"/>
</dbReference>
<dbReference type="GO" id="GO:0009897">
    <property type="term" value="C:external side of plasma membrane"/>
    <property type="evidence" value="ECO:0007669"/>
    <property type="project" value="TreeGrafter"/>
</dbReference>
<proteinExistence type="predicted"/>